<dbReference type="Gene3D" id="3.30.310.70">
    <property type="entry name" value="TT1751-like domain"/>
    <property type="match status" value="1"/>
</dbReference>
<dbReference type="PANTHER" id="PTHR38342:SF2">
    <property type="entry name" value="INNER MEMBRANE OR EXPORTED"/>
    <property type="match status" value="1"/>
</dbReference>
<feature type="domain" description="DUF302" evidence="1">
    <location>
        <begin position="37"/>
        <end position="96"/>
    </location>
</feature>
<protein>
    <recommendedName>
        <fullName evidence="1">DUF302 domain-containing protein</fullName>
    </recommendedName>
</protein>
<evidence type="ECO:0000313" key="2">
    <source>
        <dbReference type="EMBL" id="GFM33703.1"/>
    </source>
</evidence>
<gene>
    <name evidence="2" type="ORF">DSM101010T_20680</name>
</gene>
<dbReference type="InterPro" id="IPR035923">
    <property type="entry name" value="TT1751-like_sf"/>
</dbReference>
<dbReference type="InterPro" id="IPR005180">
    <property type="entry name" value="DUF302"/>
</dbReference>
<dbReference type="RefSeq" id="WP_174405339.1">
    <property type="nucleotide sequence ID" value="NZ_BLVO01000013.1"/>
</dbReference>
<keyword evidence="3" id="KW-1185">Reference proteome</keyword>
<organism evidence="2 3">
    <name type="scientific">Desulfovibrio subterraneus</name>
    <dbReference type="NCBI Taxonomy" id="2718620"/>
    <lineage>
        <taxon>Bacteria</taxon>
        <taxon>Pseudomonadati</taxon>
        <taxon>Thermodesulfobacteriota</taxon>
        <taxon>Desulfovibrionia</taxon>
        <taxon>Desulfovibrionales</taxon>
        <taxon>Desulfovibrionaceae</taxon>
        <taxon>Desulfovibrio</taxon>
    </lineage>
</organism>
<dbReference type="CDD" id="cd14797">
    <property type="entry name" value="DUF302"/>
    <property type="match status" value="1"/>
</dbReference>
<dbReference type="Pfam" id="PF03625">
    <property type="entry name" value="DUF302"/>
    <property type="match status" value="1"/>
</dbReference>
<dbReference type="PANTHER" id="PTHR38342">
    <property type="entry name" value="SLR5037 PROTEIN"/>
    <property type="match status" value="1"/>
</dbReference>
<dbReference type="SUPFAM" id="SSF103247">
    <property type="entry name" value="TT1751-like"/>
    <property type="match status" value="1"/>
</dbReference>
<dbReference type="Proteomes" id="UP000503840">
    <property type="component" value="Unassembled WGS sequence"/>
</dbReference>
<evidence type="ECO:0000259" key="1">
    <source>
        <dbReference type="Pfam" id="PF03625"/>
    </source>
</evidence>
<evidence type="ECO:0000313" key="3">
    <source>
        <dbReference type="Proteomes" id="UP000503840"/>
    </source>
</evidence>
<dbReference type="AlphaFoldDB" id="A0A7J0BIV8"/>
<sequence length="135" mass="14506">MNESGLIVRFCPADTVALWRAYLDALRDRGIDIFATIDHKQNAEDAGLAMPETRLIVFGNPQAGTPLMLQAPDLALDLPLRVLLREIRGGCELVYTPASVLASRYGLAADNPIILKMDGLLVGLADQACAMAVEG</sequence>
<accession>A0A7J0BIV8</accession>
<comment type="caution">
    <text evidence="2">The sequence shown here is derived from an EMBL/GenBank/DDBJ whole genome shotgun (WGS) entry which is preliminary data.</text>
</comment>
<name>A0A7J0BIV8_9BACT</name>
<reference evidence="2 3" key="1">
    <citation type="submission" date="2020-05" db="EMBL/GenBank/DDBJ databases">
        <title>Draft genome sequence of Desulfovibrio sp. strain HN2T.</title>
        <authorList>
            <person name="Ueno A."/>
            <person name="Tamazawa S."/>
            <person name="Tamamura S."/>
            <person name="Murakami T."/>
            <person name="Kiyama T."/>
            <person name="Inomata H."/>
            <person name="Amano Y."/>
            <person name="Miyakawa K."/>
            <person name="Tamaki H."/>
            <person name="Naganuma T."/>
            <person name="Kaneko K."/>
        </authorList>
    </citation>
    <scope>NUCLEOTIDE SEQUENCE [LARGE SCALE GENOMIC DNA]</scope>
    <source>
        <strain evidence="2 3">HN2</strain>
    </source>
</reference>
<dbReference type="EMBL" id="BLVO01000013">
    <property type="protein sequence ID" value="GFM33703.1"/>
    <property type="molecule type" value="Genomic_DNA"/>
</dbReference>
<proteinExistence type="predicted"/>